<dbReference type="RefSeq" id="WP_089338933.1">
    <property type="nucleotide sequence ID" value="NZ_FZNO01000045.1"/>
</dbReference>
<evidence type="ECO:0000313" key="1">
    <source>
        <dbReference type="EMBL" id="SNR95047.1"/>
    </source>
</evidence>
<organism evidence="1 2">
    <name type="scientific">Blastococcus mobilis</name>
    <dbReference type="NCBI Taxonomy" id="1938746"/>
    <lineage>
        <taxon>Bacteria</taxon>
        <taxon>Bacillati</taxon>
        <taxon>Actinomycetota</taxon>
        <taxon>Actinomycetes</taxon>
        <taxon>Geodermatophilales</taxon>
        <taxon>Geodermatophilaceae</taxon>
        <taxon>Blastococcus</taxon>
    </lineage>
</organism>
<accession>A0A239AHD5</accession>
<reference evidence="1 2" key="1">
    <citation type="submission" date="2017-06" db="EMBL/GenBank/DDBJ databases">
        <authorList>
            <person name="Kim H.J."/>
            <person name="Triplett B.A."/>
        </authorList>
    </citation>
    <scope>NUCLEOTIDE SEQUENCE [LARGE SCALE GENOMIC DNA]</scope>
    <source>
        <strain evidence="1 2">DSM 44272</strain>
    </source>
</reference>
<dbReference type="EMBL" id="FZNO01000045">
    <property type="protein sequence ID" value="SNR95047.1"/>
    <property type="molecule type" value="Genomic_DNA"/>
</dbReference>
<dbReference type="Proteomes" id="UP000198403">
    <property type="component" value="Unassembled WGS sequence"/>
</dbReference>
<dbReference type="OrthoDB" id="3310744at2"/>
<name>A0A239AHD5_9ACTN</name>
<sequence>MPDEAGQEPIAASPYATGGGGTRLEHRLGTVLLVRLLTAGPVFELDERAPERVAFQQAPTANVDDLVVTARAADGVASVRLEIAVRRTPSFVRSDTKTAELVKLLVRADLAAERSADPLVERRLAVAVSGRQAHAQELAELAVVARGQSSADEFVELVRTPRKFKTRPRLNHLIDMVADALGGIGDEDAGTPEHRCWRLLQRLWIMQVDLETGHEDDWTRLVEDLKPVSRDHTQEQALALRDRLEQLSGELARNAGVLDAPALRRRLHGALAPASHAAPQGWTRLLALDEQARTTVARSLGPGASNELTLPRSAVRDELWAALAADGELVVVGDSGVGKSALVMDAIAPDRLGADRQAVALNLRHLPASQLELLALLSSPLEVLLGELTAPERLLVVDAAEAAAEEHADVLSYCVRAAREAGVRVVAITSTEGTAVVRQLLRSGAEDPREYTVAGLTDDELDAVAAHFPALRRLVDNPRARELLRRPIVVDLLGRAGDPGLPLSESQALDHVWQHLVRNSGRRDQGAPDARENVMLSLAAHALRKGDPDNLLARLDHDAVDGLRRTGLLQPASRLPWERVPSFRHDLLRAYSVARLLLAERDPAASLTAAGVARWTLPSARLACEIMLSAPDEPLHPRAGRFATLQVDFDAIATAGGGERWSDVPTEALLVAPDLAVLLRDAWPTLIKDKAQGAARMIRILNARYRRGGTLDPIVAEPVIARLLDAGTPPTIQREAAELIRDWLRALVLAGTPAGHPLRIRLRDAIVEQCRAKERTLDEQEAARLAELAARTPEQVAEDEARRRRFSASGAFTMSRRRRRRPEPTRHRPYLWIGDSQVEHLALLGPDLSEDGEAILRRIAEDEPHSLDHAVEPLLAGNSLASYSTELLVALAAAYYIDQPDEDDDDFGSYGGLHDDGIRDHDFSALGLPLAHFAKGPFLALFRADYLGGVSLLNRMLDHGALCRVRILPNLRHGPFAEDHEESKQVLSITGEPREYVGDGHVWLWYRGTGVGPYPCMSALQALEFVTEEYIRAGIPPQALTSMMLKDAHSLAMPALALGVLVRHLEVVGDALDPFLVEPAVWQLEFSRSVNDQSSGLAARIPDLPNPERRSWSLREASMALTLTADADRVAELKALGEQLQANARAQVGEDSSVAAREHLAAVRNWAAALDRDAYEVTSHDEGVLIQQAPDPEVEEVLGGTNAALRRTNDAVGLTVRHAHGRDNGGRAPDIDDDALAADLVLAKALWDDPPEPRALSADGPVAVAASALELHLTSRVTVSDDDLVWSAQVLLQVAAATDNREDDDFDDTVFAQGADRSAGRALPLLLLPAAGAVRSALSVLDADGVDELVALSRAVAVNGANETRLAYARGLDDVWAAPCDTAHLFGRCHHRVAFDLVTESFLRSRLGPWNQEAQRRPVIALEPPSAGSLDALEGGDVLVSRLTAALRATGAAAISSACCAEDAQHALRSLLAAHQRAMLAYKHGYHHSRSDALVAARAALWQAIGGRDEPVLDYVRGYLGRARPLGEALQAVAVAAEERAEAGQQAQRLWPAIMDMTLDAAQADAGLFSERTWGDYVEAALIPNTAAEWGYLTIELAGEPYRWRSLLSWAPQVDRWLAAVPHSRMSIDHLVIAVRELDVSDQIEQGLRWIERIVAGAGENCAATYTLPEWLRERRPDLVTPDRIARWQRVVDLLVVAGDTRVADLAD</sequence>
<proteinExistence type="predicted"/>
<gene>
    <name evidence="1" type="ORF">SAMN06272737_14513</name>
</gene>
<keyword evidence="2" id="KW-1185">Reference proteome</keyword>
<protein>
    <submittedName>
        <fullName evidence="1">Uncharacterized protein</fullName>
    </submittedName>
</protein>
<evidence type="ECO:0000313" key="2">
    <source>
        <dbReference type="Proteomes" id="UP000198403"/>
    </source>
</evidence>